<dbReference type="AlphaFoldDB" id="V9L7X6"/>
<comment type="subcellular location">
    <subcellularLocation>
        <location evidence="1">Cell membrane</location>
        <topology evidence="1">Multi-pass membrane protein</topology>
    </subcellularLocation>
</comment>
<evidence type="ECO:0000256" key="9">
    <source>
        <dbReference type="ARBA" id="ARBA00023136"/>
    </source>
</evidence>
<dbReference type="InterPro" id="IPR026763">
    <property type="entry name" value="TMEM182"/>
</dbReference>
<dbReference type="Pfam" id="PF13903">
    <property type="entry name" value="Claudin_2"/>
    <property type="match status" value="1"/>
</dbReference>
<evidence type="ECO:0000256" key="7">
    <source>
        <dbReference type="ARBA" id="ARBA00022729"/>
    </source>
</evidence>
<evidence type="ECO:0000256" key="2">
    <source>
        <dbReference type="ARBA" id="ARBA00006418"/>
    </source>
</evidence>
<dbReference type="Ensembl" id="ENSCMIT00000041871.1">
    <property type="protein sequence ID" value="ENSCMIP00000041286.1"/>
    <property type="gene ID" value="ENSCMIG00000017212.1"/>
</dbReference>
<evidence type="ECO:0000313" key="15">
    <source>
        <dbReference type="Proteomes" id="UP000314986"/>
    </source>
</evidence>
<feature type="transmembrane region" description="Helical" evidence="12">
    <location>
        <begin position="218"/>
        <end position="240"/>
    </location>
</feature>
<evidence type="ECO:0000256" key="3">
    <source>
        <dbReference type="ARBA" id="ARBA00014600"/>
    </source>
</evidence>
<keyword evidence="8 12" id="KW-1133">Transmembrane helix</keyword>
<keyword evidence="6 12" id="KW-0812">Transmembrane</keyword>
<keyword evidence="5" id="KW-0517">Myogenesis</keyword>
<evidence type="ECO:0000313" key="14">
    <source>
        <dbReference type="Ensembl" id="ENSCMIP00000041286.1"/>
    </source>
</evidence>
<evidence type="ECO:0000256" key="12">
    <source>
        <dbReference type="SAM" id="Phobius"/>
    </source>
</evidence>
<dbReference type="EMBL" id="JW875758">
    <property type="protein sequence ID" value="AFP08275.1"/>
    <property type="molecule type" value="mRNA"/>
</dbReference>
<keyword evidence="9 12" id="KW-0472">Membrane</keyword>
<dbReference type="RefSeq" id="XP_007883385.1">
    <property type="nucleotide sequence ID" value="XM_007885194.2"/>
</dbReference>
<keyword evidence="15" id="KW-1185">Reference proteome</keyword>
<evidence type="ECO:0000256" key="4">
    <source>
        <dbReference type="ARBA" id="ARBA00022475"/>
    </source>
</evidence>
<comment type="similarity">
    <text evidence="2">Belongs to the TMEM182 family.</text>
</comment>
<gene>
    <name evidence="14" type="primary">LOC103172415</name>
</gene>
<dbReference type="Gene3D" id="1.20.140.150">
    <property type="match status" value="1"/>
</dbReference>
<dbReference type="OMA" id="ICIARIF"/>
<dbReference type="PANTHER" id="PTHR32012">
    <property type="entry name" value="TRANSMEMBRANE PROTEIN 182-RELATED"/>
    <property type="match status" value="1"/>
</dbReference>
<reference evidence="14" key="4">
    <citation type="submission" date="2025-05" db="UniProtKB">
        <authorList>
            <consortium name="Ensembl"/>
        </authorList>
    </citation>
    <scope>IDENTIFICATION</scope>
</reference>
<accession>V9L7X6</accession>
<dbReference type="RefSeq" id="XP_007883379.1">
    <property type="nucleotide sequence ID" value="XM_007885188.2"/>
</dbReference>
<dbReference type="GO" id="GO:0007517">
    <property type="term" value="P:muscle organ development"/>
    <property type="evidence" value="ECO:0007669"/>
    <property type="project" value="UniProtKB-KW"/>
</dbReference>
<feature type="transmembrane region" description="Helical" evidence="12">
    <location>
        <begin position="185"/>
        <end position="206"/>
    </location>
</feature>
<evidence type="ECO:0000313" key="13">
    <source>
        <dbReference type="EMBL" id="AFP08275.1"/>
    </source>
</evidence>
<evidence type="ECO:0000256" key="1">
    <source>
        <dbReference type="ARBA" id="ARBA00004651"/>
    </source>
</evidence>
<dbReference type="GeneID" id="103172415"/>
<reference evidence="15" key="2">
    <citation type="journal article" date="2007" name="PLoS Biol.">
        <title>Survey sequencing and comparative analysis of the elephant shark (Callorhinchus milii) genome.</title>
        <authorList>
            <person name="Venkatesh B."/>
            <person name="Kirkness E.F."/>
            <person name="Loh Y.H."/>
            <person name="Halpern A.L."/>
            <person name="Lee A.P."/>
            <person name="Johnson J."/>
            <person name="Dandona N."/>
            <person name="Viswanathan L.D."/>
            <person name="Tay A."/>
            <person name="Venter J.C."/>
            <person name="Strausberg R.L."/>
            <person name="Brenner S."/>
        </authorList>
    </citation>
    <scope>NUCLEOTIDE SEQUENCE [LARGE SCALE GENOMIC DNA]</scope>
</reference>
<name>V9L7X6_CALMI</name>
<reference evidence="13 15" key="3">
    <citation type="journal article" date="2014" name="Nature">
        <title>Elephant shark genome provides unique insights into gnathostome evolution.</title>
        <authorList>
            <consortium name="International Elephant Shark Genome Sequencing Consortium"/>
            <person name="Venkatesh B."/>
            <person name="Lee A.P."/>
            <person name="Ravi V."/>
            <person name="Maurya A.K."/>
            <person name="Lian M.M."/>
            <person name="Swann J.B."/>
            <person name="Ohta Y."/>
            <person name="Flajnik M.F."/>
            <person name="Sutoh Y."/>
            <person name="Kasahara M."/>
            <person name="Hoon S."/>
            <person name="Gangu V."/>
            <person name="Roy S.W."/>
            <person name="Irimia M."/>
            <person name="Korzh V."/>
            <person name="Kondrychyn I."/>
            <person name="Lim Z.W."/>
            <person name="Tay B.H."/>
            <person name="Tohari S."/>
            <person name="Kong K.W."/>
            <person name="Ho S."/>
            <person name="Lorente-Galdos B."/>
            <person name="Quilez J."/>
            <person name="Marques-Bonet T."/>
            <person name="Raney B.J."/>
            <person name="Ingham P.W."/>
            <person name="Tay A."/>
            <person name="Hillier L.W."/>
            <person name="Minx P."/>
            <person name="Boehm T."/>
            <person name="Wilson R.K."/>
            <person name="Brenner S."/>
            <person name="Warren W.C."/>
        </authorList>
    </citation>
    <scope>NUCLEOTIDE SEQUENCE</scope>
    <source>
        <tissue evidence="13">Kidney</tissue>
    </source>
</reference>
<feature type="compositionally biased region" description="Basic residues" evidence="11">
    <location>
        <begin position="91"/>
        <end position="105"/>
    </location>
</feature>
<evidence type="ECO:0000256" key="10">
    <source>
        <dbReference type="ARBA" id="ARBA00023180"/>
    </source>
</evidence>
<feature type="transmembrane region" description="Helical" evidence="12">
    <location>
        <begin position="12"/>
        <end position="35"/>
    </location>
</feature>
<evidence type="ECO:0000256" key="8">
    <source>
        <dbReference type="ARBA" id="ARBA00022989"/>
    </source>
</evidence>
<sequence>MKLLRSRSICIARIFALIGVACFLLTFCTNSWLVVQIVCSHDEEDINMREIGQQFTPVGREGEPNETEDLGMKPTQMSVQLSTKIQEHLNQNRRSKRSKSRKRSRNPFPGGWSLLSMADGKIICYEGFFWNCKILTHSVEDSYVTYMLSKKPISKSCVEAFHTPFPLNLNLSNHAYASKIGYRHAWSAMMIIAVLIIGIGFALITYEGFTGKDTLHRMGGRFFFLAGILLICSIIIYIIWIQSLTDLQSKIAASMNSRSTKEGGKSPAIKKLFTVQSQGLGFRPSNY</sequence>
<organism evidence="13">
    <name type="scientific">Callorhinchus milii</name>
    <name type="common">Ghost shark</name>
    <dbReference type="NCBI Taxonomy" id="7868"/>
    <lineage>
        <taxon>Eukaryota</taxon>
        <taxon>Metazoa</taxon>
        <taxon>Chordata</taxon>
        <taxon>Craniata</taxon>
        <taxon>Vertebrata</taxon>
        <taxon>Chondrichthyes</taxon>
        <taxon>Holocephali</taxon>
        <taxon>Chimaeriformes</taxon>
        <taxon>Callorhinchidae</taxon>
        <taxon>Callorhinchus</taxon>
    </lineage>
</organism>
<dbReference type="OrthoDB" id="8183827at2759"/>
<dbReference type="PANTHER" id="PTHR32012:SF0">
    <property type="entry name" value="TRANSMEMBRANE PROTEIN 182"/>
    <property type="match status" value="1"/>
</dbReference>
<keyword evidence="10" id="KW-0325">Glycoprotein</keyword>
<dbReference type="Proteomes" id="UP000314986">
    <property type="component" value="Unassembled WGS sequence"/>
</dbReference>
<evidence type="ECO:0000256" key="6">
    <source>
        <dbReference type="ARBA" id="ARBA00022692"/>
    </source>
</evidence>
<evidence type="ECO:0000256" key="11">
    <source>
        <dbReference type="SAM" id="MobiDB-lite"/>
    </source>
</evidence>
<dbReference type="GO" id="GO:0005886">
    <property type="term" value="C:plasma membrane"/>
    <property type="evidence" value="ECO:0007669"/>
    <property type="project" value="UniProtKB-SubCell"/>
</dbReference>
<keyword evidence="7" id="KW-0732">Signal</keyword>
<feature type="region of interest" description="Disordered" evidence="11">
    <location>
        <begin position="88"/>
        <end position="107"/>
    </location>
</feature>
<proteinExistence type="evidence at transcript level"/>
<reference evidence="15" key="1">
    <citation type="journal article" date="2006" name="Science">
        <title>Ancient noncoding elements conserved in the human genome.</title>
        <authorList>
            <person name="Venkatesh B."/>
            <person name="Kirkness E.F."/>
            <person name="Loh Y.H."/>
            <person name="Halpern A.L."/>
            <person name="Lee A.P."/>
            <person name="Johnson J."/>
            <person name="Dandona N."/>
            <person name="Viswanathan L.D."/>
            <person name="Tay A."/>
            <person name="Venter J.C."/>
            <person name="Strausberg R.L."/>
            <person name="Brenner S."/>
        </authorList>
    </citation>
    <scope>NUCLEOTIDE SEQUENCE [LARGE SCALE GENOMIC DNA]</scope>
</reference>
<keyword evidence="4" id="KW-1003">Cell membrane</keyword>
<evidence type="ECO:0000256" key="5">
    <source>
        <dbReference type="ARBA" id="ARBA00022541"/>
    </source>
</evidence>
<dbReference type="InterPro" id="IPR004031">
    <property type="entry name" value="PMP22/EMP/MP20/Claudin"/>
</dbReference>
<protein>
    <recommendedName>
        <fullName evidence="3">Transmembrane protein 182</fullName>
    </recommendedName>
</protein>